<protein>
    <submittedName>
        <fullName evidence="1">Bromodomain-containing protein</fullName>
    </submittedName>
</protein>
<accession>A0ACD0P821</accession>
<reference evidence="1 2" key="1">
    <citation type="journal article" date="2018" name="Mol. Biol. Evol.">
        <title>Broad Genomic Sampling Reveals a Smut Pathogenic Ancestry of the Fungal Clade Ustilaginomycotina.</title>
        <authorList>
            <person name="Kijpornyongpan T."/>
            <person name="Mondo S.J."/>
            <person name="Barry K."/>
            <person name="Sandor L."/>
            <person name="Lee J."/>
            <person name="Lipzen A."/>
            <person name="Pangilinan J."/>
            <person name="LaButti K."/>
            <person name="Hainaut M."/>
            <person name="Henrissat B."/>
            <person name="Grigoriev I.V."/>
            <person name="Spatafora J.W."/>
            <person name="Aime M.C."/>
        </authorList>
    </citation>
    <scope>NUCLEOTIDE SEQUENCE [LARGE SCALE GENOMIC DNA]</scope>
    <source>
        <strain evidence="1 2">SA 807</strain>
    </source>
</reference>
<evidence type="ECO:0000313" key="1">
    <source>
        <dbReference type="EMBL" id="PWN54199.1"/>
    </source>
</evidence>
<gene>
    <name evidence="1" type="ORF">IE53DRAFT_359382</name>
</gene>
<dbReference type="Proteomes" id="UP000245626">
    <property type="component" value="Unassembled WGS sequence"/>
</dbReference>
<evidence type="ECO:0000313" key="2">
    <source>
        <dbReference type="Proteomes" id="UP000245626"/>
    </source>
</evidence>
<keyword evidence="2" id="KW-1185">Reference proteome</keyword>
<proteinExistence type="predicted"/>
<name>A0ACD0P821_9BASI</name>
<dbReference type="EMBL" id="KZ819692">
    <property type="protein sequence ID" value="PWN54199.1"/>
    <property type="molecule type" value="Genomic_DNA"/>
</dbReference>
<sequence>MEFVSRSGTKLLEVLLKAPDPRDGDLLCSPFLRLPNKRQYPDYYEIIKRPLTLEDIRTKLMQRAYKSFGEVKHDCEIVCMNAKRYNMKDSEIWLKAKDLHLLIKETYADLLVESQPENGLQSPKKEEQPMDIGRSPKARSRPLRRKDGPYQMQAMKKQQKREYPEYYKVIQKPISLAEIEARLANKGYINPHALFADLGLMLDNAQFFNEEGSQVWNDAQEMRGYLETVSIPALLAEGFTMDPDDLRQSALPLHLAANSTIPAHTAAYRNIMARHRGDHSDIFDSSASPEASTSQLRLGIRNSFAPAPGLSQPMAPVSHANPMQAPPPSILSQQDLPSQQILSPAPVLQSSLSSMDQSPVAGRPSRLIRQSSRLTHVEGKSPLAQPSPMTRSIEAIESNPQPQHSPTKHGNGIQGTPPRRLPTIETRSGAETHARLLQSSSTLALRQTLSENRLSSRTGGVASNSSFLVGQLYRMENRTPLVEVIRLEPFKDSNLGRAVRCGPDVILRNCKFTVRVVVAAAAAGIGAQSRIDEENNRIWPWKTRLRLNGIEVSGVWSKISSVGKSGKEGESPSAALVETKTVRHMMCSTLLRPKKGMNLFDIEISVDPECRILQ</sequence>
<organism evidence="1 2">
    <name type="scientific">Violaceomyces palustris</name>
    <dbReference type="NCBI Taxonomy" id="1673888"/>
    <lineage>
        <taxon>Eukaryota</taxon>
        <taxon>Fungi</taxon>
        <taxon>Dikarya</taxon>
        <taxon>Basidiomycota</taxon>
        <taxon>Ustilaginomycotina</taxon>
        <taxon>Ustilaginomycetes</taxon>
        <taxon>Violaceomycetales</taxon>
        <taxon>Violaceomycetaceae</taxon>
        <taxon>Violaceomyces</taxon>
    </lineage>
</organism>